<dbReference type="EMBL" id="QBMC01000035">
    <property type="protein sequence ID" value="PZO20015.1"/>
    <property type="molecule type" value="Genomic_DNA"/>
</dbReference>
<evidence type="ECO:0000313" key="2">
    <source>
        <dbReference type="EMBL" id="PZO20015.1"/>
    </source>
</evidence>
<comment type="caution">
    <text evidence="2">The sequence shown here is derived from an EMBL/GenBank/DDBJ whole genome shotgun (WGS) entry which is preliminary data.</text>
</comment>
<evidence type="ECO:0000256" key="1">
    <source>
        <dbReference type="SAM" id="MobiDB-lite"/>
    </source>
</evidence>
<reference evidence="3" key="1">
    <citation type="submission" date="2018-04" db="EMBL/GenBank/DDBJ databases">
        <authorList>
            <person name="Cornet L."/>
        </authorList>
    </citation>
    <scope>NUCLEOTIDE SEQUENCE [LARGE SCALE GENOMIC DNA]</scope>
</reference>
<evidence type="ECO:0000313" key="3">
    <source>
        <dbReference type="Proteomes" id="UP000249354"/>
    </source>
</evidence>
<proteinExistence type="predicted"/>
<sequence length="139" mass="14875">MSEHIIRLPESLYRSLLAAAEAKGLTPASWIASQLSTPAETIATEEAQPSYEFPEDLIGSIDSEEKYKDGGSIDSDGILNPTAADNQSRPLSELLAEAGLFDETADSKSCVSSVRPVKKDDAFGEALIADMARQGIYIP</sequence>
<feature type="region of interest" description="Disordered" evidence="1">
    <location>
        <begin position="64"/>
        <end position="86"/>
    </location>
</feature>
<protein>
    <submittedName>
        <fullName evidence="2">Uncharacterized protein</fullName>
    </submittedName>
</protein>
<gene>
    <name evidence="2" type="ORF">DCF25_07360</name>
</gene>
<organism evidence="2 3">
    <name type="scientific">Leptolyngbya foveolarum</name>
    <dbReference type="NCBI Taxonomy" id="47253"/>
    <lineage>
        <taxon>Bacteria</taxon>
        <taxon>Bacillati</taxon>
        <taxon>Cyanobacteriota</taxon>
        <taxon>Cyanophyceae</taxon>
        <taxon>Leptolyngbyales</taxon>
        <taxon>Leptolyngbyaceae</taxon>
        <taxon>Leptolyngbya group</taxon>
        <taxon>Leptolyngbya</taxon>
    </lineage>
</organism>
<dbReference type="Proteomes" id="UP000249354">
    <property type="component" value="Unassembled WGS sequence"/>
</dbReference>
<accession>A0A2W4WC26</accession>
<dbReference type="AlphaFoldDB" id="A0A2W4WC26"/>
<reference evidence="2 3" key="2">
    <citation type="submission" date="2018-06" db="EMBL/GenBank/DDBJ databases">
        <title>Metagenomic assembly of (sub)arctic Cyanobacteria and their associated microbiome from non-axenic cultures.</title>
        <authorList>
            <person name="Baurain D."/>
        </authorList>
    </citation>
    <scope>NUCLEOTIDE SEQUENCE [LARGE SCALE GENOMIC DNA]</scope>
    <source>
        <strain evidence="2">ULC129bin1</strain>
    </source>
</reference>
<name>A0A2W4WC26_9CYAN</name>